<reference evidence="1 2" key="1">
    <citation type="journal article" date="2023" name="Science">
        <title>Complex scaffold remodeling in plant triterpene biosynthesis.</title>
        <authorList>
            <person name="De La Pena R."/>
            <person name="Hodgson H."/>
            <person name="Liu J.C."/>
            <person name="Stephenson M.J."/>
            <person name="Martin A.C."/>
            <person name="Owen C."/>
            <person name="Harkess A."/>
            <person name="Leebens-Mack J."/>
            <person name="Jimenez L.E."/>
            <person name="Osbourn A."/>
            <person name="Sattely E.S."/>
        </authorList>
    </citation>
    <scope>NUCLEOTIDE SEQUENCE [LARGE SCALE GENOMIC DNA]</scope>
    <source>
        <strain evidence="2">cv. JPN11</strain>
        <tissue evidence="1">Leaf</tissue>
    </source>
</reference>
<dbReference type="EMBL" id="CM051403">
    <property type="protein sequence ID" value="KAJ4708879.1"/>
    <property type="molecule type" value="Genomic_DNA"/>
</dbReference>
<name>A0ACC1XC28_MELAZ</name>
<evidence type="ECO:0000313" key="1">
    <source>
        <dbReference type="EMBL" id="KAJ4708879.1"/>
    </source>
</evidence>
<keyword evidence="2" id="KW-1185">Reference proteome</keyword>
<organism evidence="1 2">
    <name type="scientific">Melia azedarach</name>
    <name type="common">Chinaberry tree</name>
    <dbReference type="NCBI Taxonomy" id="155640"/>
    <lineage>
        <taxon>Eukaryota</taxon>
        <taxon>Viridiplantae</taxon>
        <taxon>Streptophyta</taxon>
        <taxon>Embryophyta</taxon>
        <taxon>Tracheophyta</taxon>
        <taxon>Spermatophyta</taxon>
        <taxon>Magnoliopsida</taxon>
        <taxon>eudicotyledons</taxon>
        <taxon>Gunneridae</taxon>
        <taxon>Pentapetalae</taxon>
        <taxon>rosids</taxon>
        <taxon>malvids</taxon>
        <taxon>Sapindales</taxon>
        <taxon>Meliaceae</taxon>
        <taxon>Melia</taxon>
    </lineage>
</organism>
<protein>
    <submittedName>
        <fullName evidence="1">Vacuolar protein sorting-associated protein 27 isoform X1</fullName>
    </submittedName>
</protein>
<comment type="caution">
    <text evidence="1">The sequence shown here is derived from an EMBL/GenBank/DDBJ whole genome shotgun (WGS) entry which is preliminary data.</text>
</comment>
<proteinExistence type="predicted"/>
<gene>
    <name evidence="1" type="ORF">OWV82_018754</name>
</gene>
<accession>A0ACC1XC28</accession>
<sequence>MSLEPPPFQEAARCDVCKCSFNTFRRRHHCRCCGRTLCHEHSSDQMFFFVYEIQALPQFGIQTSVRVCADCFNNSSRAGKDNPQASSDGVHSVTDTFCRFNIAADINPKVESVVEHHPVSSALECKCGMPLCICEAPATSSDALPQQMKTTSTAAAQSNPKLKKTDTTPRSRGSTSNSKASSIFNPGQVTNGAVDKPQMDYEVNGEGLREAIKNGDTAAVKKLLSEGVDANFHDKQGMSLLHLAALFNRTDIAFTLMECGASMDYKNAQGETPLDCAPATLQYKMRQKMEESKAIVPIGIPSQGFCLLYIQEDNMELI</sequence>
<evidence type="ECO:0000313" key="2">
    <source>
        <dbReference type="Proteomes" id="UP001164539"/>
    </source>
</evidence>
<dbReference type="Proteomes" id="UP001164539">
    <property type="component" value="Chromosome 10"/>
</dbReference>